<accession>A0A840V667</accession>
<dbReference type="InterPro" id="IPR023614">
    <property type="entry name" value="Porin_dom_sf"/>
</dbReference>
<reference evidence="1 2" key="1">
    <citation type="submission" date="2020-08" db="EMBL/GenBank/DDBJ databases">
        <title>Genomic Encyclopedia of Type Strains, Phase IV (KMG-IV): sequencing the most valuable type-strain genomes for metagenomic binning, comparative biology and taxonomic classification.</title>
        <authorList>
            <person name="Goeker M."/>
        </authorList>
    </citation>
    <scope>NUCLEOTIDE SEQUENCE [LARGE SCALE GENOMIC DNA]</scope>
    <source>
        <strain evidence="1 2">YC6886</strain>
    </source>
</reference>
<dbReference type="EMBL" id="JACHFD010000002">
    <property type="protein sequence ID" value="MBB5350278.1"/>
    <property type="molecule type" value="Genomic_DNA"/>
</dbReference>
<comment type="caution">
    <text evidence="1">The sequence shown here is derived from an EMBL/GenBank/DDBJ whole genome shotgun (WGS) entry which is preliminary data.</text>
</comment>
<dbReference type="InterPro" id="IPR010870">
    <property type="entry name" value="Porin_O/P"/>
</dbReference>
<proteinExistence type="predicted"/>
<dbReference type="Proteomes" id="UP000557717">
    <property type="component" value="Unassembled WGS sequence"/>
</dbReference>
<evidence type="ECO:0000313" key="1">
    <source>
        <dbReference type="EMBL" id="MBB5350278.1"/>
    </source>
</evidence>
<keyword evidence="2" id="KW-1185">Reference proteome</keyword>
<dbReference type="AlphaFoldDB" id="A0A840V667"/>
<dbReference type="Pfam" id="PF07396">
    <property type="entry name" value="Porin_O_P"/>
    <property type="match status" value="1"/>
</dbReference>
<gene>
    <name evidence="1" type="ORF">HNR46_000502</name>
</gene>
<sequence>MKLPIISVWAVASLATASANDALDILEGNKKVDEVALPPLPEGADDPAAEDKPVVFQEKTWSPSPLDPIWSRAVLYENPDDPWIQQLAVMGFFEFRGAWGEAEVAGKKVVDVDTTRTRRARLGARMKIFGHTEIEAVGEFAGDDEYQRLERLKGKTQLPKGLAVEYGKFRPHFGIEGSKEPQQMLTPNRALLTSMLMPAETLGVSFSQDNEHWDWSLGWFSGDRDRAIPGFEGNGFIAASIAYQGDERMEDGEAMRVRWHLDYINNMDHRKSESVPRYSVAGQTARNGFQGPISNPAFRHLVSTGFSAEGERFGVEGDFMLANGDLNAWGMTLTPSYWILPERLQVVGRYHYADTDTAGGLVGGLGVNDDPLFDSTPLYVGDEFHSFYLGTNLYLYQDKVVIMNGLEYASMKDQSGLGFDTEGWIWHSGARISF</sequence>
<organism evidence="1 2">
    <name type="scientific">Haloferula luteola</name>
    <dbReference type="NCBI Taxonomy" id="595692"/>
    <lineage>
        <taxon>Bacteria</taxon>
        <taxon>Pseudomonadati</taxon>
        <taxon>Verrucomicrobiota</taxon>
        <taxon>Verrucomicrobiia</taxon>
        <taxon>Verrucomicrobiales</taxon>
        <taxon>Verrucomicrobiaceae</taxon>
        <taxon>Haloferula</taxon>
    </lineage>
</organism>
<evidence type="ECO:0000313" key="2">
    <source>
        <dbReference type="Proteomes" id="UP000557717"/>
    </source>
</evidence>
<dbReference type="RefSeq" id="WP_184015461.1">
    <property type="nucleotide sequence ID" value="NZ_JACHFD010000002.1"/>
</dbReference>
<evidence type="ECO:0008006" key="3">
    <source>
        <dbReference type="Google" id="ProtNLM"/>
    </source>
</evidence>
<name>A0A840V667_9BACT</name>
<dbReference type="Gene3D" id="2.40.160.10">
    <property type="entry name" value="Porin"/>
    <property type="match status" value="1"/>
</dbReference>
<protein>
    <recommendedName>
        <fullName evidence="3">Phosphate-selective porin O and P</fullName>
    </recommendedName>
</protein>